<dbReference type="PANTHER" id="PTHR30177:SF30">
    <property type="entry name" value="GLYCINE BETAINE UPTAKE SYSTEM PERMEASE PROTEIN YEHY"/>
    <property type="match status" value="1"/>
</dbReference>
<protein>
    <submittedName>
        <fullName evidence="8">Osmoprotectant transport system permease protein</fullName>
    </submittedName>
</protein>
<feature type="transmembrane region" description="Helical" evidence="6">
    <location>
        <begin position="314"/>
        <end position="334"/>
    </location>
</feature>
<evidence type="ECO:0000256" key="2">
    <source>
        <dbReference type="ARBA" id="ARBA00022448"/>
    </source>
</evidence>
<feature type="transmembrane region" description="Helical" evidence="6">
    <location>
        <begin position="367"/>
        <end position="390"/>
    </location>
</feature>
<accession>A0ABU0C342</accession>
<keyword evidence="9" id="KW-1185">Reference proteome</keyword>
<comment type="similarity">
    <text evidence="6">Belongs to the binding-protein-dependent transport system permease family.</text>
</comment>
<keyword evidence="2 6" id="KW-0813">Transport</keyword>
<evidence type="ECO:0000256" key="4">
    <source>
        <dbReference type="ARBA" id="ARBA00022989"/>
    </source>
</evidence>
<evidence type="ECO:0000313" key="8">
    <source>
        <dbReference type="EMBL" id="MDQ0324929.1"/>
    </source>
</evidence>
<dbReference type="Pfam" id="PF00528">
    <property type="entry name" value="BPD_transp_1"/>
    <property type="match status" value="1"/>
</dbReference>
<evidence type="ECO:0000256" key="1">
    <source>
        <dbReference type="ARBA" id="ARBA00004651"/>
    </source>
</evidence>
<dbReference type="EMBL" id="JAUSUK010000001">
    <property type="protein sequence ID" value="MDQ0324929.1"/>
    <property type="molecule type" value="Genomic_DNA"/>
</dbReference>
<evidence type="ECO:0000256" key="3">
    <source>
        <dbReference type="ARBA" id="ARBA00022692"/>
    </source>
</evidence>
<evidence type="ECO:0000256" key="5">
    <source>
        <dbReference type="ARBA" id="ARBA00023136"/>
    </source>
</evidence>
<evidence type="ECO:0000256" key="6">
    <source>
        <dbReference type="RuleBase" id="RU363032"/>
    </source>
</evidence>
<dbReference type="CDD" id="cd06261">
    <property type="entry name" value="TM_PBP2"/>
    <property type="match status" value="1"/>
</dbReference>
<dbReference type="SUPFAM" id="SSF161098">
    <property type="entry name" value="MetI-like"/>
    <property type="match status" value="1"/>
</dbReference>
<reference evidence="8 9" key="1">
    <citation type="submission" date="2023-07" db="EMBL/GenBank/DDBJ databases">
        <title>Genomic Encyclopedia of Type Strains, Phase IV (KMG-IV): sequencing the most valuable type-strain genomes for metagenomic binning, comparative biology and taxonomic classification.</title>
        <authorList>
            <person name="Goeker M."/>
        </authorList>
    </citation>
    <scope>NUCLEOTIDE SEQUENCE [LARGE SCALE GENOMIC DNA]</scope>
    <source>
        <strain evidence="8 9">DSM 11549</strain>
    </source>
</reference>
<feature type="transmembrane region" description="Helical" evidence="6">
    <location>
        <begin position="117"/>
        <end position="137"/>
    </location>
</feature>
<comment type="subcellular location">
    <subcellularLocation>
        <location evidence="1 6">Cell membrane</location>
        <topology evidence="1 6">Multi-pass membrane protein</topology>
    </subcellularLocation>
</comment>
<feature type="transmembrane region" description="Helical" evidence="6">
    <location>
        <begin position="197"/>
        <end position="217"/>
    </location>
</feature>
<dbReference type="InterPro" id="IPR051204">
    <property type="entry name" value="ABC_transp_perm/SBD"/>
</dbReference>
<keyword evidence="4 6" id="KW-1133">Transmembrane helix</keyword>
<gene>
    <name evidence="8" type="ORF">J2R99_000778</name>
</gene>
<organism evidence="8 9">
    <name type="scientific">Rhodopseudomonas julia</name>
    <dbReference type="NCBI Taxonomy" id="200617"/>
    <lineage>
        <taxon>Bacteria</taxon>
        <taxon>Pseudomonadati</taxon>
        <taxon>Pseudomonadota</taxon>
        <taxon>Alphaproteobacteria</taxon>
        <taxon>Hyphomicrobiales</taxon>
        <taxon>Nitrobacteraceae</taxon>
        <taxon>Rhodopseudomonas</taxon>
    </lineage>
</organism>
<keyword evidence="5 6" id="KW-0472">Membrane</keyword>
<feature type="domain" description="ABC transmembrane type-1" evidence="7">
    <location>
        <begin position="191"/>
        <end position="386"/>
    </location>
</feature>
<feature type="transmembrane region" description="Helical" evidence="6">
    <location>
        <begin position="89"/>
        <end position="111"/>
    </location>
</feature>
<proteinExistence type="inferred from homology"/>
<keyword evidence="3 6" id="KW-0812">Transmembrane</keyword>
<dbReference type="PANTHER" id="PTHR30177">
    <property type="entry name" value="GLYCINE BETAINE/L-PROLINE TRANSPORT SYSTEM PERMEASE PROTEIN PROW"/>
    <property type="match status" value="1"/>
</dbReference>
<evidence type="ECO:0000313" key="9">
    <source>
        <dbReference type="Proteomes" id="UP001230253"/>
    </source>
</evidence>
<dbReference type="Gene3D" id="1.10.3720.10">
    <property type="entry name" value="MetI-like"/>
    <property type="match status" value="1"/>
</dbReference>
<dbReference type="PROSITE" id="PS50928">
    <property type="entry name" value="ABC_TM1"/>
    <property type="match status" value="1"/>
</dbReference>
<name>A0ABU0C342_9BRAD</name>
<evidence type="ECO:0000259" key="7">
    <source>
        <dbReference type="PROSITE" id="PS50928"/>
    </source>
</evidence>
<sequence>MNSSSRTISSTAEPGFVIPRPDKLGAPMGALLAFALALPLSSYRANRIALAEARGLFEALPAVWAFALLAGALATIAVALFVRPPAIRLAVPALTLLLLLIAIGVSARMLMADGADFARVAPGTGFWLAGFALSILITDAIVRLRPGPLLRLGVFALAAAAIAAILVTGEWDALSILAEYRGHAATFWREGAHHLQLAFGSLAAAIAAGVPIGILIHRSERLKGPILSTLSLIQTIPSIALFGMLIVPLSWVAANVPGASEIGIRGIGMAPAFVALFLYSLLPMVANTAAGLSGVSASVTEAAAGMGLTSRQRLISVELPLALPVILTGVRIVLVQNIGLTTIAALIGGGGFGTFVFQGLGQTATDLILLGALPTVALAFAAAVVLDAVIDVLPGAKA</sequence>
<dbReference type="RefSeq" id="WP_307153173.1">
    <property type="nucleotide sequence ID" value="NZ_JAUSUK010000001.1"/>
</dbReference>
<feature type="transmembrane region" description="Helical" evidence="6">
    <location>
        <begin position="62"/>
        <end position="82"/>
    </location>
</feature>
<feature type="transmembrane region" description="Helical" evidence="6">
    <location>
        <begin position="149"/>
        <end position="167"/>
    </location>
</feature>
<dbReference type="Proteomes" id="UP001230253">
    <property type="component" value="Unassembled WGS sequence"/>
</dbReference>
<dbReference type="InterPro" id="IPR000515">
    <property type="entry name" value="MetI-like"/>
</dbReference>
<feature type="transmembrane region" description="Helical" evidence="6">
    <location>
        <begin position="229"/>
        <end position="250"/>
    </location>
</feature>
<dbReference type="InterPro" id="IPR035906">
    <property type="entry name" value="MetI-like_sf"/>
</dbReference>
<comment type="caution">
    <text evidence="8">The sequence shown here is derived from an EMBL/GenBank/DDBJ whole genome shotgun (WGS) entry which is preliminary data.</text>
</comment>
<feature type="transmembrane region" description="Helical" evidence="6">
    <location>
        <begin position="340"/>
        <end position="360"/>
    </location>
</feature>